<sequence>MLCRILFISALLCCAPASYAQSFNVRTQPAYVFVGILDVAVDIALTEYLSLAPTLKTTADFSAQQWGIEVIQHRPRFSETGWRTHGHVQYGAIMGSFHTQWKLTVLSSHQWRWDTFNLALGIGPEFTYGREDYATDVISDNWRLWPTARLSIGWFF</sequence>
<evidence type="ECO:0008006" key="4">
    <source>
        <dbReference type="Google" id="ProtNLM"/>
    </source>
</evidence>
<proteinExistence type="predicted"/>
<gene>
    <name evidence="2" type="ORF">ACFOOG_05100</name>
</gene>
<feature type="chain" id="PRO_5046241407" description="DUF3575 domain-containing protein" evidence="1">
    <location>
        <begin position="21"/>
        <end position="156"/>
    </location>
</feature>
<keyword evidence="1" id="KW-0732">Signal</keyword>
<evidence type="ECO:0000256" key="1">
    <source>
        <dbReference type="SAM" id="SignalP"/>
    </source>
</evidence>
<name>A0ABV7ZUL8_9GAMM</name>
<dbReference type="EMBL" id="JBHRYR010000002">
    <property type="protein sequence ID" value="MFC3852207.1"/>
    <property type="molecule type" value="Genomic_DNA"/>
</dbReference>
<comment type="caution">
    <text evidence="2">The sequence shown here is derived from an EMBL/GenBank/DDBJ whole genome shotgun (WGS) entry which is preliminary data.</text>
</comment>
<dbReference type="Proteomes" id="UP001595617">
    <property type="component" value="Unassembled WGS sequence"/>
</dbReference>
<reference evidence="3" key="1">
    <citation type="journal article" date="2019" name="Int. J. Syst. Evol. Microbiol.">
        <title>The Global Catalogue of Microorganisms (GCM) 10K type strain sequencing project: providing services to taxonomists for standard genome sequencing and annotation.</title>
        <authorList>
            <consortium name="The Broad Institute Genomics Platform"/>
            <consortium name="The Broad Institute Genome Sequencing Center for Infectious Disease"/>
            <person name="Wu L."/>
            <person name="Ma J."/>
        </authorList>
    </citation>
    <scope>NUCLEOTIDE SEQUENCE [LARGE SCALE GENOMIC DNA]</scope>
    <source>
        <strain evidence="3">IBRC 10765</strain>
    </source>
</reference>
<feature type="signal peptide" evidence="1">
    <location>
        <begin position="1"/>
        <end position="20"/>
    </location>
</feature>
<protein>
    <recommendedName>
        <fullName evidence="4">DUF3575 domain-containing protein</fullName>
    </recommendedName>
</protein>
<organism evidence="2 3">
    <name type="scientific">Saccharospirillum mangrovi</name>
    <dbReference type="NCBI Taxonomy" id="2161747"/>
    <lineage>
        <taxon>Bacteria</taxon>
        <taxon>Pseudomonadati</taxon>
        <taxon>Pseudomonadota</taxon>
        <taxon>Gammaproteobacteria</taxon>
        <taxon>Oceanospirillales</taxon>
        <taxon>Saccharospirillaceae</taxon>
        <taxon>Saccharospirillum</taxon>
    </lineage>
</organism>
<dbReference type="RefSeq" id="WP_380694096.1">
    <property type="nucleotide sequence ID" value="NZ_JBHRYR010000002.1"/>
</dbReference>
<evidence type="ECO:0000313" key="3">
    <source>
        <dbReference type="Proteomes" id="UP001595617"/>
    </source>
</evidence>
<keyword evidence="3" id="KW-1185">Reference proteome</keyword>
<evidence type="ECO:0000313" key="2">
    <source>
        <dbReference type="EMBL" id="MFC3852207.1"/>
    </source>
</evidence>
<accession>A0ABV7ZUL8</accession>